<comment type="caution">
    <text evidence="4">The sequence shown here is derived from an EMBL/GenBank/DDBJ whole genome shotgun (WGS) entry which is preliminary data.</text>
</comment>
<protein>
    <recommendedName>
        <fullName evidence="1">Signal peptidase I</fullName>
        <ecNumber evidence="1">3.4.21.89</ecNumber>
    </recommendedName>
</protein>
<keyword evidence="5" id="KW-1185">Reference proteome</keyword>
<organism evidence="4 5">
    <name type="scientific">Luethyella okanaganae</name>
    <dbReference type="NCBI Taxonomy" id="69372"/>
    <lineage>
        <taxon>Bacteria</taxon>
        <taxon>Bacillati</taxon>
        <taxon>Actinomycetota</taxon>
        <taxon>Actinomycetes</taxon>
        <taxon>Micrococcales</taxon>
        <taxon>Microbacteriaceae</taxon>
        <taxon>Luethyella</taxon>
    </lineage>
</organism>
<gene>
    <name evidence="4" type="ORF">ACFQB0_10125</name>
</gene>
<evidence type="ECO:0000256" key="2">
    <source>
        <dbReference type="SAM" id="MobiDB-lite"/>
    </source>
</evidence>
<dbReference type="EC" id="3.4.21.89" evidence="1"/>
<feature type="compositionally biased region" description="Polar residues" evidence="2">
    <location>
        <begin position="1"/>
        <end position="11"/>
    </location>
</feature>
<dbReference type="EMBL" id="JBHSTP010000002">
    <property type="protein sequence ID" value="MFC6356464.1"/>
    <property type="molecule type" value="Genomic_DNA"/>
</dbReference>
<evidence type="ECO:0000313" key="4">
    <source>
        <dbReference type="EMBL" id="MFC6356464.1"/>
    </source>
</evidence>
<dbReference type="RefSeq" id="WP_386730916.1">
    <property type="nucleotide sequence ID" value="NZ_JBHSTP010000002.1"/>
</dbReference>
<evidence type="ECO:0000256" key="3">
    <source>
        <dbReference type="SAM" id="Phobius"/>
    </source>
</evidence>
<keyword evidence="3" id="KW-1133">Transmembrane helix</keyword>
<feature type="region of interest" description="Disordered" evidence="2">
    <location>
        <begin position="1"/>
        <end position="24"/>
    </location>
</feature>
<feature type="transmembrane region" description="Helical" evidence="3">
    <location>
        <begin position="31"/>
        <end position="64"/>
    </location>
</feature>
<accession>A0ABW1VIW2</accession>
<keyword evidence="3" id="KW-0812">Transmembrane</keyword>
<feature type="region of interest" description="Disordered" evidence="2">
    <location>
        <begin position="193"/>
        <end position="215"/>
    </location>
</feature>
<dbReference type="GO" id="GO:0009003">
    <property type="term" value="F:signal peptidase activity"/>
    <property type="evidence" value="ECO:0007669"/>
    <property type="project" value="UniProtKB-EC"/>
</dbReference>
<proteinExistence type="predicted"/>
<keyword evidence="4" id="KW-0378">Hydrolase</keyword>
<dbReference type="CDD" id="cd06530">
    <property type="entry name" value="S26_SPase_I"/>
    <property type="match status" value="1"/>
</dbReference>
<evidence type="ECO:0000313" key="5">
    <source>
        <dbReference type="Proteomes" id="UP001596306"/>
    </source>
</evidence>
<dbReference type="InterPro" id="IPR019533">
    <property type="entry name" value="Peptidase_S26"/>
</dbReference>
<evidence type="ECO:0000256" key="1">
    <source>
        <dbReference type="NCBIfam" id="TIGR02228"/>
    </source>
</evidence>
<dbReference type="NCBIfam" id="TIGR02228">
    <property type="entry name" value="sigpep_I_arch"/>
    <property type="match status" value="1"/>
</dbReference>
<name>A0ABW1VIW2_9MICO</name>
<keyword evidence="3" id="KW-0472">Membrane</keyword>
<feature type="compositionally biased region" description="Basic and acidic residues" evidence="2">
    <location>
        <begin position="15"/>
        <end position="24"/>
    </location>
</feature>
<reference evidence="5" key="1">
    <citation type="journal article" date="2019" name="Int. J. Syst. Evol. Microbiol.">
        <title>The Global Catalogue of Microorganisms (GCM) 10K type strain sequencing project: providing services to taxonomists for standard genome sequencing and annotation.</title>
        <authorList>
            <consortium name="The Broad Institute Genomics Platform"/>
            <consortium name="The Broad Institute Genome Sequencing Center for Infectious Disease"/>
            <person name="Wu L."/>
            <person name="Ma J."/>
        </authorList>
    </citation>
    <scope>NUCLEOTIDE SEQUENCE [LARGE SCALE GENOMIC DNA]</scope>
    <source>
        <strain evidence="5">CCUG 43304</strain>
    </source>
</reference>
<dbReference type="Proteomes" id="UP001596306">
    <property type="component" value="Unassembled WGS sequence"/>
</dbReference>
<sequence>MTVEVQNTNMSDAGDEIREEKERPEKRTRLVAAYAVVRSGLLSLAAVVGTVCILAFAATLLLGMRPLVVESGSMEPGIPTGSLAFSQQVAAADVEPGQIVTVQRPRDLGLLTHRLVSKEALGGGVFALTLKGDANENNDPEPYQAEQVGRYVWHAVGLGYIAAILQTKTGMALSIAFALTLIAMFILDPNRLQPDRPGPRRSAAGTNADEAERSA</sequence>
<dbReference type="InterPro" id="IPR001733">
    <property type="entry name" value="Peptidase_S26B"/>
</dbReference>